<proteinExistence type="predicted"/>
<sequence length="266" mass="30818">MIDFLEDILPSSIYRRGARRWRKLYRVNGHIFQAKRFNRRAFCAFCQDRIWGLGRQGFKCIQCKLLVHKKCHKLVQKPCSSEHVDPVLMVELKRTKRVYAMKVIKKALVTDDEDIDWVQTEKHVFETASNHPFLVILEKTIRIPRSLSVKAASVLKGFLNKSPAERLGCGEAGFMDIVQHPFFKSIEWEMLEQKQVVPPFKPRLEGERDLANFPPEFTDEPVHLTPDNELAFGYGESSSSDYDSVCSELPPRKPTLLQHMFCLPLN</sequence>
<dbReference type="EMBL" id="CM046123">
    <property type="protein sequence ID" value="KAI8439193.1"/>
    <property type="molecule type" value="Genomic_DNA"/>
</dbReference>
<protein>
    <submittedName>
        <fullName evidence="1">Uncharacterized protein</fullName>
    </submittedName>
</protein>
<dbReference type="Proteomes" id="UP001064048">
    <property type="component" value="Chromosome 23"/>
</dbReference>
<evidence type="ECO:0000313" key="2">
    <source>
        <dbReference type="Proteomes" id="UP001064048"/>
    </source>
</evidence>
<organism evidence="1 2">
    <name type="scientific">Choristoneura fumiferana</name>
    <name type="common">Spruce budworm moth</name>
    <name type="synonym">Archips fumiferana</name>
    <dbReference type="NCBI Taxonomy" id="7141"/>
    <lineage>
        <taxon>Eukaryota</taxon>
        <taxon>Metazoa</taxon>
        <taxon>Ecdysozoa</taxon>
        <taxon>Arthropoda</taxon>
        <taxon>Hexapoda</taxon>
        <taxon>Insecta</taxon>
        <taxon>Pterygota</taxon>
        <taxon>Neoptera</taxon>
        <taxon>Endopterygota</taxon>
        <taxon>Lepidoptera</taxon>
        <taxon>Glossata</taxon>
        <taxon>Ditrysia</taxon>
        <taxon>Tortricoidea</taxon>
        <taxon>Tortricidae</taxon>
        <taxon>Tortricinae</taxon>
        <taxon>Choristoneura</taxon>
    </lineage>
</organism>
<name>A0ACC0KSC7_CHOFU</name>
<evidence type="ECO:0000313" key="1">
    <source>
        <dbReference type="EMBL" id="KAI8439193.1"/>
    </source>
</evidence>
<gene>
    <name evidence="1" type="ORF">MSG28_013039</name>
</gene>
<accession>A0ACC0KSC7</accession>
<comment type="caution">
    <text evidence="1">The sequence shown here is derived from an EMBL/GenBank/DDBJ whole genome shotgun (WGS) entry which is preliminary data.</text>
</comment>
<reference evidence="1 2" key="1">
    <citation type="journal article" date="2022" name="Genome Biol. Evol.">
        <title>The Spruce Budworm Genome: Reconstructing the Evolutionary History of Antifreeze Proteins.</title>
        <authorList>
            <person name="Beliveau C."/>
            <person name="Gagne P."/>
            <person name="Picq S."/>
            <person name="Vernygora O."/>
            <person name="Keeling C.I."/>
            <person name="Pinkney K."/>
            <person name="Doucet D."/>
            <person name="Wen F."/>
            <person name="Johnston J.S."/>
            <person name="Maaroufi H."/>
            <person name="Boyle B."/>
            <person name="Laroche J."/>
            <person name="Dewar K."/>
            <person name="Juretic N."/>
            <person name="Blackburn G."/>
            <person name="Nisole A."/>
            <person name="Brunet B."/>
            <person name="Brandao M."/>
            <person name="Lumley L."/>
            <person name="Duan J."/>
            <person name="Quan G."/>
            <person name="Lucarotti C.J."/>
            <person name="Roe A.D."/>
            <person name="Sperling F.A.H."/>
            <person name="Levesque R.C."/>
            <person name="Cusson M."/>
        </authorList>
    </citation>
    <scope>NUCLEOTIDE SEQUENCE [LARGE SCALE GENOMIC DNA]</scope>
    <source>
        <strain evidence="1">Glfc:IPQL:Cfum</strain>
    </source>
</reference>
<keyword evidence="2" id="KW-1185">Reference proteome</keyword>